<dbReference type="GO" id="GO:0003677">
    <property type="term" value="F:DNA binding"/>
    <property type="evidence" value="ECO:0007669"/>
    <property type="project" value="InterPro"/>
</dbReference>
<name>A0A165Z5Q5_PSEFL</name>
<evidence type="ECO:0000313" key="2">
    <source>
        <dbReference type="Proteomes" id="UP000076083"/>
    </source>
</evidence>
<accession>A0A165Z5Q5</accession>
<proteinExistence type="predicted"/>
<dbReference type="AlphaFoldDB" id="A0A165Z5Q5"/>
<dbReference type="Proteomes" id="UP000076083">
    <property type="component" value="Chromosome"/>
</dbReference>
<gene>
    <name evidence="1" type="ORF">TK06_10215</name>
</gene>
<dbReference type="RefSeq" id="WP_063321966.1">
    <property type="nucleotide sequence ID" value="NZ_CP015225.1"/>
</dbReference>
<dbReference type="Gene3D" id="1.10.260.40">
    <property type="entry name" value="lambda repressor-like DNA-binding domains"/>
    <property type="match status" value="1"/>
</dbReference>
<sequence>MFLHVSAIKDIKRSMNLQSLGNKLQRYRSQLEVTERGVFKDATISVDRLTQIAQGAVEPTGDEILILADFYRCDFKFFISNEQVVPFEQTETL</sequence>
<dbReference type="EMBL" id="CP015225">
    <property type="protein sequence ID" value="AMZ71443.1"/>
    <property type="molecule type" value="Genomic_DNA"/>
</dbReference>
<reference evidence="1 2" key="2">
    <citation type="journal article" date="2018" name="Nature">
        <title>Mutant phenotypes for thousands of bacterial genes of unknown function.</title>
        <authorList>
            <person name="Price M.N."/>
            <person name="Wetmore K.M."/>
            <person name="Waters R.J."/>
            <person name="Callaghan M."/>
            <person name="Ray J."/>
            <person name="Liu H."/>
            <person name="Kuehl J.V."/>
            <person name="Melnyk R.A."/>
            <person name="Lamson J.S."/>
            <person name="Suh Y."/>
            <person name="Carlson H.K."/>
            <person name="Esquivel Z."/>
            <person name="Sadeeshkumar H."/>
            <person name="Chakraborty R."/>
            <person name="Zane G.M."/>
            <person name="Rubin B.E."/>
            <person name="Wall J.D."/>
            <person name="Visel A."/>
            <person name="Bristow J."/>
            <person name="Blow M.J."/>
            <person name="Arkin A.P."/>
            <person name="Deutschbauer A.M."/>
        </authorList>
    </citation>
    <scope>NUCLEOTIDE SEQUENCE [LARGE SCALE GENOMIC DNA]</scope>
    <source>
        <strain evidence="1 2">FW300-N2E2</strain>
    </source>
</reference>
<dbReference type="SUPFAM" id="SSF47413">
    <property type="entry name" value="lambda repressor-like DNA-binding domains"/>
    <property type="match status" value="1"/>
</dbReference>
<organism evidence="1 2">
    <name type="scientific">Pseudomonas fluorescens</name>
    <dbReference type="NCBI Taxonomy" id="294"/>
    <lineage>
        <taxon>Bacteria</taxon>
        <taxon>Pseudomonadati</taxon>
        <taxon>Pseudomonadota</taxon>
        <taxon>Gammaproteobacteria</taxon>
        <taxon>Pseudomonadales</taxon>
        <taxon>Pseudomonadaceae</taxon>
        <taxon>Pseudomonas</taxon>
    </lineage>
</organism>
<reference evidence="2" key="1">
    <citation type="submission" date="2016-04" db="EMBL/GenBank/DDBJ databases">
        <authorList>
            <person name="Ray J."/>
            <person name="Price M."/>
            <person name="Deutschbauer A."/>
        </authorList>
    </citation>
    <scope>NUCLEOTIDE SEQUENCE [LARGE SCALE GENOMIC DNA]</scope>
    <source>
        <strain evidence="2">FW300-N2E2</strain>
    </source>
</reference>
<evidence type="ECO:0008006" key="3">
    <source>
        <dbReference type="Google" id="ProtNLM"/>
    </source>
</evidence>
<evidence type="ECO:0000313" key="1">
    <source>
        <dbReference type="EMBL" id="AMZ71443.1"/>
    </source>
</evidence>
<protein>
    <recommendedName>
        <fullName evidence="3">HTH cro/C1-type domain-containing protein</fullName>
    </recommendedName>
</protein>
<dbReference type="InterPro" id="IPR010982">
    <property type="entry name" value="Lambda_DNA-bd_dom_sf"/>
</dbReference>